<evidence type="ECO:0000256" key="2">
    <source>
        <dbReference type="ARBA" id="ARBA00023125"/>
    </source>
</evidence>
<evidence type="ECO:0000256" key="5">
    <source>
        <dbReference type="ARBA" id="ARBA00070406"/>
    </source>
</evidence>
<dbReference type="Pfam" id="PF09339">
    <property type="entry name" value="HTH_IclR"/>
    <property type="match status" value="1"/>
</dbReference>
<organism evidence="8 9">
    <name type="scientific">Calderihabitans maritimus</name>
    <dbReference type="NCBI Taxonomy" id="1246530"/>
    <lineage>
        <taxon>Bacteria</taxon>
        <taxon>Bacillati</taxon>
        <taxon>Bacillota</taxon>
        <taxon>Clostridia</taxon>
        <taxon>Neomoorellales</taxon>
        <taxon>Calderihabitantaceae</taxon>
        <taxon>Calderihabitans</taxon>
    </lineage>
</organism>
<dbReference type="InterPro" id="IPR036388">
    <property type="entry name" value="WH-like_DNA-bd_sf"/>
</dbReference>
<protein>
    <recommendedName>
        <fullName evidence="5">Glycerol operon regulatory protein</fullName>
    </recommendedName>
</protein>
<dbReference type="EMBL" id="BDGJ01000042">
    <property type="protein sequence ID" value="GAW91917.1"/>
    <property type="molecule type" value="Genomic_DNA"/>
</dbReference>
<dbReference type="InterPro" id="IPR014757">
    <property type="entry name" value="Tscrpt_reg_IclR_C"/>
</dbReference>
<keyword evidence="3" id="KW-0804">Transcription</keyword>
<dbReference type="GO" id="GO:0003677">
    <property type="term" value="F:DNA binding"/>
    <property type="evidence" value="ECO:0007669"/>
    <property type="project" value="UniProtKB-KW"/>
</dbReference>
<dbReference type="SUPFAM" id="SSF55781">
    <property type="entry name" value="GAF domain-like"/>
    <property type="match status" value="1"/>
</dbReference>
<feature type="domain" description="HTH iclR-type" evidence="6">
    <location>
        <begin position="19"/>
        <end position="82"/>
    </location>
</feature>
<dbReference type="PROSITE" id="PS51078">
    <property type="entry name" value="ICLR_ED"/>
    <property type="match status" value="1"/>
</dbReference>
<reference evidence="9" key="1">
    <citation type="journal article" date="2017" name="Appl. Environ. Microbiol.">
        <title>Genomic analysis of Calderihabitans maritimus KKC1, a thermophilic hydrogenogenic carboxydotrophic bacterium isolated from marine sediment.</title>
        <authorList>
            <person name="Omae K."/>
            <person name="Yoneda Y."/>
            <person name="Fukuyama Y."/>
            <person name="Yoshida T."/>
            <person name="Sako Y."/>
        </authorList>
    </citation>
    <scope>NUCLEOTIDE SEQUENCE [LARGE SCALE GENOMIC DNA]</scope>
    <source>
        <strain evidence="9">KKC1</strain>
    </source>
</reference>
<dbReference type="GO" id="GO:0045892">
    <property type="term" value="P:negative regulation of DNA-templated transcription"/>
    <property type="evidence" value="ECO:0007669"/>
    <property type="project" value="TreeGrafter"/>
</dbReference>
<evidence type="ECO:0000259" key="6">
    <source>
        <dbReference type="PROSITE" id="PS51077"/>
    </source>
</evidence>
<sequence>MNVSKRSRGALILSDDRIVKTVDKALRLLKYFETNDCLGLTELARRSGYSKATTYRLLCTLEKHGFLKRTLDFNDTRYRLGLRLLELGNLVKERLELRRVALPQMVRLRDRVGDSVQLVVRDELDGIYIEVVESKNPVRLYIRPGRRAPLYAGASTRLLLAYLPEEEIDRILQICPPRAHTPNTITDVAVLKKVLAKVKERGFALSKGELAINSAELAVPLFDSEGQVVAALSLAGSDHNYHGTQLREFLTAIKDTARIISKALGYRGD</sequence>
<comment type="function">
    <text evidence="4">May be an activator protein for the gylABX operon.</text>
</comment>
<dbReference type="PANTHER" id="PTHR30136">
    <property type="entry name" value="HELIX-TURN-HELIX TRANSCRIPTIONAL REGULATOR, ICLR FAMILY"/>
    <property type="match status" value="1"/>
</dbReference>
<name>A0A1Z5HRC4_9FIRM</name>
<gene>
    <name evidence="8" type="ORF">KKC1_10780</name>
</gene>
<dbReference type="FunFam" id="1.10.10.10:FF:000056">
    <property type="entry name" value="IclR family transcriptional regulator"/>
    <property type="match status" value="1"/>
</dbReference>
<dbReference type="SUPFAM" id="SSF46785">
    <property type="entry name" value="Winged helix' DNA-binding domain"/>
    <property type="match status" value="1"/>
</dbReference>
<evidence type="ECO:0000313" key="8">
    <source>
        <dbReference type="EMBL" id="GAW91917.1"/>
    </source>
</evidence>
<dbReference type="PANTHER" id="PTHR30136:SF24">
    <property type="entry name" value="HTH-TYPE TRANSCRIPTIONAL REPRESSOR ALLR"/>
    <property type="match status" value="1"/>
</dbReference>
<accession>A0A1Z5HRC4</accession>
<dbReference type="SMART" id="SM00346">
    <property type="entry name" value="HTH_ICLR"/>
    <property type="match status" value="1"/>
</dbReference>
<keyword evidence="1" id="KW-0805">Transcription regulation</keyword>
<proteinExistence type="predicted"/>
<dbReference type="InterPro" id="IPR050707">
    <property type="entry name" value="HTH_MetabolicPath_Reg"/>
</dbReference>
<evidence type="ECO:0000256" key="1">
    <source>
        <dbReference type="ARBA" id="ARBA00023015"/>
    </source>
</evidence>
<dbReference type="AlphaFoldDB" id="A0A1Z5HRC4"/>
<evidence type="ECO:0000313" key="9">
    <source>
        <dbReference type="Proteomes" id="UP000197032"/>
    </source>
</evidence>
<feature type="domain" description="IclR-ED" evidence="7">
    <location>
        <begin position="83"/>
        <end position="266"/>
    </location>
</feature>
<evidence type="ECO:0000256" key="4">
    <source>
        <dbReference type="ARBA" id="ARBA00058938"/>
    </source>
</evidence>
<dbReference type="Gene3D" id="1.10.10.10">
    <property type="entry name" value="Winged helix-like DNA-binding domain superfamily/Winged helix DNA-binding domain"/>
    <property type="match status" value="1"/>
</dbReference>
<dbReference type="OrthoDB" id="9791752at2"/>
<dbReference type="InterPro" id="IPR005471">
    <property type="entry name" value="Tscrpt_reg_IclR_N"/>
</dbReference>
<keyword evidence="9" id="KW-1185">Reference proteome</keyword>
<comment type="caution">
    <text evidence="8">The sequence shown here is derived from an EMBL/GenBank/DDBJ whole genome shotgun (WGS) entry which is preliminary data.</text>
</comment>
<dbReference type="PROSITE" id="PS51077">
    <property type="entry name" value="HTH_ICLR"/>
    <property type="match status" value="1"/>
</dbReference>
<dbReference type="Gene3D" id="3.30.450.40">
    <property type="match status" value="1"/>
</dbReference>
<dbReference type="Pfam" id="PF01614">
    <property type="entry name" value="IclR_C"/>
    <property type="match status" value="1"/>
</dbReference>
<dbReference type="Proteomes" id="UP000197032">
    <property type="component" value="Unassembled WGS sequence"/>
</dbReference>
<dbReference type="GO" id="GO:0003700">
    <property type="term" value="F:DNA-binding transcription factor activity"/>
    <property type="evidence" value="ECO:0007669"/>
    <property type="project" value="TreeGrafter"/>
</dbReference>
<keyword evidence="2" id="KW-0238">DNA-binding</keyword>
<evidence type="ECO:0000256" key="3">
    <source>
        <dbReference type="ARBA" id="ARBA00023163"/>
    </source>
</evidence>
<dbReference type="InterPro" id="IPR029016">
    <property type="entry name" value="GAF-like_dom_sf"/>
</dbReference>
<evidence type="ECO:0000259" key="7">
    <source>
        <dbReference type="PROSITE" id="PS51078"/>
    </source>
</evidence>
<dbReference type="InterPro" id="IPR036390">
    <property type="entry name" value="WH_DNA-bd_sf"/>
</dbReference>